<sequence length="90" mass="9966">KGDILQCGIIFAESDRIQQKGAVYFSVNNIEFFHCRFLIANGGAYATVTLSSTGCCAEVLQMSHLQPIPEFITTEWLNTDTMEGVVPYNT</sequence>
<organism evidence="1">
    <name type="scientific">Arion vulgaris</name>
    <dbReference type="NCBI Taxonomy" id="1028688"/>
    <lineage>
        <taxon>Eukaryota</taxon>
        <taxon>Metazoa</taxon>
        <taxon>Spiralia</taxon>
        <taxon>Lophotrochozoa</taxon>
        <taxon>Mollusca</taxon>
        <taxon>Gastropoda</taxon>
        <taxon>Heterobranchia</taxon>
        <taxon>Euthyneura</taxon>
        <taxon>Panpulmonata</taxon>
        <taxon>Eupulmonata</taxon>
        <taxon>Stylommatophora</taxon>
        <taxon>Helicina</taxon>
        <taxon>Arionoidea</taxon>
        <taxon>Arionidae</taxon>
        <taxon>Arion</taxon>
    </lineage>
</organism>
<gene>
    <name evidence="1" type="primary">ORF29013</name>
</gene>
<feature type="non-terminal residue" evidence="1">
    <location>
        <position position="90"/>
    </location>
</feature>
<dbReference type="AlphaFoldDB" id="A0A0B6YNG6"/>
<accession>A0A0B6YNG6</accession>
<reference evidence="1" key="1">
    <citation type="submission" date="2014-12" db="EMBL/GenBank/DDBJ databases">
        <title>Insight into the proteome of Arion vulgaris.</title>
        <authorList>
            <person name="Aradska J."/>
            <person name="Bulat T."/>
            <person name="Smidak R."/>
            <person name="Sarate P."/>
            <person name="Gangsoo J."/>
            <person name="Sialana F."/>
            <person name="Bilban M."/>
            <person name="Lubec G."/>
        </authorList>
    </citation>
    <scope>NUCLEOTIDE SEQUENCE</scope>
    <source>
        <tissue evidence="1">Skin</tissue>
    </source>
</reference>
<name>A0A0B6YNG6_9EUPU</name>
<proteinExistence type="predicted"/>
<protein>
    <submittedName>
        <fullName evidence="1">Uncharacterized protein</fullName>
    </submittedName>
</protein>
<dbReference type="EMBL" id="HACG01010125">
    <property type="protein sequence ID" value="CEK56990.1"/>
    <property type="molecule type" value="Transcribed_RNA"/>
</dbReference>
<feature type="non-terminal residue" evidence="1">
    <location>
        <position position="1"/>
    </location>
</feature>
<evidence type="ECO:0000313" key="1">
    <source>
        <dbReference type="EMBL" id="CEK56990.1"/>
    </source>
</evidence>